<dbReference type="RefSeq" id="XP_003078990.2">
    <property type="nucleotide sequence ID" value="XM_003078942.2"/>
</dbReference>
<dbReference type="Pfam" id="PF05996">
    <property type="entry name" value="Fe_bilin_red"/>
    <property type="match status" value="1"/>
</dbReference>
<dbReference type="GO" id="GO:0050897">
    <property type="term" value="F:cobalt ion binding"/>
    <property type="evidence" value="ECO:0007669"/>
    <property type="project" value="InterPro"/>
</dbReference>
<keyword evidence="2" id="KW-0560">Oxidoreductase</keyword>
<dbReference type="GO" id="GO:0010024">
    <property type="term" value="P:phytochromobilin biosynthetic process"/>
    <property type="evidence" value="ECO:0007669"/>
    <property type="project" value="InterPro"/>
</dbReference>
<dbReference type="KEGG" id="ota:OT_ostta04g04540"/>
<evidence type="ECO:0000256" key="2">
    <source>
        <dbReference type="ARBA" id="ARBA00023002"/>
    </source>
</evidence>
<dbReference type="Proteomes" id="UP000009170">
    <property type="component" value="Unassembled WGS sequence"/>
</dbReference>
<evidence type="ECO:0000313" key="4">
    <source>
        <dbReference type="Proteomes" id="UP000009170"/>
    </source>
</evidence>
<dbReference type="InterPro" id="IPR009249">
    <property type="entry name" value="Ferredoxin-dep_bilin_Rdtase"/>
</dbReference>
<dbReference type="GeneID" id="9834041"/>
<dbReference type="EMBL" id="CAID01000004">
    <property type="protein sequence ID" value="CEF97716.1"/>
    <property type="molecule type" value="Genomic_DNA"/>
</dbReference>
<organism evidence="3 4">
    <name type="scientific">Ostreococcus tauri</name>
    <name type="common">Marine green alga</name>
    <dbReference type="NCBI Taxonomy" id="70448"/>
    <lineage>
        <taxon>Eukaryota</taxon>
        <taxon>Viridiplantae</taxon>
        <taxon>Chlorophyta</taxon>
        <taxon>Mamiellophyceae</taxon>
        <taxon>Mamiellales</taxon>
        <taxon>Bathycoccaceae</taxon>
        <taxon>Ostreococcus</taxon>
    </lineage>
</organism>
<gene>
    <name evidence="3" type="ORF">OT_ostta04g04540</name>
</gene>
<reference evidence="3 4" key="2">
    <citation type="journal article" date="2014" name="BMC Genomics">
        <title>An improved genome of the model marine alga Ostreococcus tauri unfolds by assessing Illumina de novo assemblies.</title>
        <authorList>
            <person name="Blanc-Mathieu R."/>
            <person name="Verhelst B."/>
            <person name="Derelle E."/>
            <person name="Rombauts S."/>
            <person name="Bouget F.Y."/>
            <person name="Carre I."/>
            <person name="Chateau A."/>
            <person name="Eyre-Walker A."/>
            <person name="Grimsley N."/>
            <person name="Moreau H."/>
            <person name="Piegu B."/>
            <person name="Rivals E."/>
            <person name="Schackwitz W."/>
            <person name="Van de Peer Y."/>
            <person name="Piganeau G."/>
        </authorList>
    </citation>
    <scope>NUCLEOTIDE SEQUENCE [LARGE SCALE GENOMIC DNA]</scope>
    <source>
        <strain evidence="4">OTTH 0595 / CCAP 157/2 / RCC745</strain>
    </source>
</reference>
<dbReference type="GO" id="GO:0016636">
    <property type="term" value="F:oxidoreductase activity, acting on the CH-CH group of donors, iron-sulfur protein as acceptor"/>
    <property type="evidence" value="ECO:0007669"/>
    <property type="project" value="InterPro"/>
</dbReference>
<dbReference type="Gene3D" id="3.40.1500.20">
    <property type="match status" value="1"/>
</dbReference>
<dbReference type="PANTHER" id="PTHR34557">
    <property type="entry name" value="PHYTOCHROMOBILIN:FERREDOXIN OXIDOREDUCTASE, CHLOROPLASTIC"/>
    <property type="match status" value="1"/>
</dbReference>
<keyword evidence="4" id="KW-1185">Reference proteome</keyword>
<dbReference type="STRING" id="70448.A0A090M0K9"/>
<dbReference type="OrthoDB" id="496703at2759"/>
<dbReference type="AlphaFoldDB" id="A0A090M0K9"/>
<evidence type="ECO:0000313" key="3">
    <source>
        <dbReference type="EMBL" id="CEF97716.1"/>
    </source>
</evidence>
<reference evidence="4" key="1">
    <citation type="journal article" date="2006" name="Proc. Natl. Acad. Sci. U.S.A.">
        <title>Genome analysis of the smallest free-living eukaryote Ostreococcus tauri unveils many unique features.</title>
        <authorList>
            <person name="Derelle E."/>
            <person name="Ferraz C."/>
            <person name="Rombauts S."/>
            <person name="Rouze P."/>
            <person name="Worden A.Z."/>
            <person name="Robbens S."/>
            <person name="Partensky F."/>
            <person name="Degroeve S."/>
            <person name="Echeynie S."/>
            <person name="Cooke R."/>
            <person name="Saeys Y."/>
            <person name="Wuyts J."/>
            <person name="Jabbari K."/>
            <person name="Bowler C."/>
            <person name="Panaud O."/>
            <person name="Piegu B."/>
            <person name="Ball S.G."/>
            <person name="Ral J.-P."/>
            <person name="Bouget F.-Y."/>
            <person name="Piganeau G."/>
            <person name="De Baets B."/>
            <person name="Picard A."/>
            <person name="Delseny M."/>
            <person name="Demaille J."/>
            <person name="Van de Peer Y."/>
            <person name="Moreau H."/>
        </authorList>
    </citation>
    <scope>NUCLEOTIDE SEQUENCE [LARGE SCALE GENOMIC DNA]</scope>
    <source>
        <strain evidence="4">OTTH 0595 / CCAP 157/2 / RCC745</strain>
    </source>
</reference>
<dbReference type="PANTHER" id="PTHR34557:SF1">
    <property type="entry name" value="PHYTOCHROMOBILIN:FERREDOXIN OXIDOREDUCTASE, CHLOROPLASTIC"/>
    <property type="match status" value="1"/>
</dbReference>
<comment type="similarity">
    <text evidence="1">Belongs to the HY2 family.</text>
</comment>
<comment type="caution">
    <text evidence="3">The sequence shown here is derived from an EMBL/GenBank/DDBJ whole genome shotgun (WGS) entry which is preliminary data.</text>
</comment>
<sequence>MAREASRTPVTDALEDMRASSARIASSARASSTRCRAWAGATNAPVSATRRAAEAFVERWEALGATPSDGLGDDLASMRPLDDAPSKLCVENAVYESDVFRKMHVELAWGDGGFEVLHVVMYPWAERAAPVYAADAVGFGGRLSLCVVDCAPVTSDLSLPETYEDVGGRMLEETLKLGVARRELPEWGRAILGPLCLCVGPRADETASRDVDAFFDYAYKLHDAHCELAKAPELVLESGSTRALDAQVRFCDRQLENEKTRRALERAFGVDVADRYMREVLFDVTASTPRSRPL</sequence>
<protein>
    <submittedName>
        <fullName evidence="3">Ferredoxin-dependent bilin reductase</fullName>
    </submittedName>
</protein>
<evidence type="ECO:0000256" key="1">
    <source>
        <dbReference type="ARBA" id="ARBA00006908"/>
    </source>
</evidence>
<name>A0A090M0K9_OSTTA</name>
<dbReference type="InParanoid" id="A0A090M0K9"/>
<accession>A0A090M0K9</accession>
<proteinExistence type="inferred from homology"/>